<protein>
    <submittedName>
        <fullName evidence="1">ABC-type dipeptide transport system, periplasmic component</fullName>
    </submittedName>
</protein>
<reference evidence="1" key="1">
    <citation type="submission" date="2020-02" db="EMBL/GenBank/DDBJ databases">
        <authorList>
            <person name="Meier V. D."/>
        </authorList>
    </citation>
    <scope>NUCLEOTIDE SEQUENCE</scope>
    <source>
        <strain evidence="1">AVDCRST_MAG14</strain>
    </source>
</reference>
<accession>A0A6J4R0T3</accession>
<organism evidence="1">
    <name type="scientific">uncultured Rubrobacteraceae bacterium</name>
    <dbReference type="NCBI Taxonomy" id="349277"/>
    <lineage>
        <taxon>Bacteria</taxon>
        <taxon>Bacillati</taxon>
        <taxon>Actinomycetota</taxon>
        <taxon>Rubrobacteria</taxon>
        <taxon>Rubrobacterales</taxon>
        <taxon>Rubrobacteraceae</taxon>
        <taxon>environmental samples</taxon>
    </lineage>
</organism>
<dbReference type="AlphaFoldDB" id="A0A6J4R0T3"/>
<proteinExistence type="predicted"/>
<sequence length="73" mass="8364">MQRWKAPHPPGTSLNFHPDATAEVVDDYKVRINFPEPDGLVLGKFRGLHVPSTRFWEEEGFGYRKNGTGEGHW</sequence>
<evidence type="ECO:0000313" key="1">
    <source>
        <dbReference type="EMBL" id="CAA9453744.1"/>
    </source>
</evidence>
<dbReference type="EMBL" id="CADCVG010000052">
    <property type="protein sequence ID" value="CAA9453744.1"/>
    <property type="molecule type" value="Genomic_DNA"/>
</dbReference>
<gene>
    <name evidence="1" type="ORF">AVDCRST_MAG14-1276</name>
</gene>
<dbReference type="SUPFAM" id="SSF53850">
    <property type="entry name" value="Periplasmic binding protein-like II"/>
    <property type="match status" value="1"/>
</dbReference>
<name>A0A6J4R0T3_9ACTN</name>